<evidence type="ECO:0000313" key="2">
    <source>
        <dbReference type="EMBL" id="BCF91482.1"/>
    </source>
</evidence>
<sequence>MDTPDSWAEKADKGADAKSKLYAVERDEAVGAAFASIALSRGGFMLRRSSNVKACMLRDGPRAPKRRMRRVVRARNVRKTHDVIAKRHEDCGNPRASRLPQPPPHIDGARHGRRTHTSFTA</sequence>
<dbReference type="AlphaFoldDB" id="A0A7I8BS53"/>
<evidence type="ECO:0000313" key="3">
    <source>
        <dbReference type="Proteomes" id="UP000510888"/>
    </source>
</evidence>
<keyword evidence="3" id="KW-1185">Reference proteome</keyword>
<accession>A0A7I8BS53</accession>
<reference evidence="2 3" key="1">
    <citation type="journal article" date="2020" name="Genes (Basel)">
        <title>Genomic Comparison of Insect Gut Symbionts from Divergent Burkholderia Subclades.</title>
        <authorList>
            <person name="Takeshita K."/>
            <person name="Kikuchi Y."/>
        </authorList>
    </citation>
    <scope>NUCLEOTIDE SEQUENCE [LARGE SCALE GENOMIC DNA]</scope>
    <source>
        <strain evidence="2 3">PGU16</strain>
    </source>
</reference>
<feature type="compositionally biased region" description="Basic residues" evidence="1">
    <location>
        <begin position="111"/>
        <end position="121"/>
    </location>
</feature>
<organism evidence="2 3">
    <name type="scientific">Paraburkholderia largidicola</name>
    <dbReference type="NCBI Taxonomy" id="3014751"/>
    <lineage>
        <taxon>Bacteria</taxon>
        <taxon>Pseudomonadati</taxon>
        <taxon>Pseudomonadota</taxon>
        <taxon>Betaproteobacteria</taxon>
        <taxon>Burkholderiales</taxon>
        <taxon>Burkholderiaceae</taxon>
        <taxon>Paraburkholderia</taxon>
    </lineage>
</organism>
<dbReference type="EMBL" id="AP023175">
    <property type="protein sequence ID" value="BCF91482.1"/>
    <property type="molecule type" value="Genomic_DNA"/>
</dbReference>
<proteinExistence type="predicted"/>
<feature type="region of interest" description="Disordered" evidence="1">
    <location>
        <begin position="86"/>
        <end position="121"/>
    </location>
</feature>
<evidence type="ECO:0000256" key="1">
    <source>
        <dbReference type="SAM" id="MobiDB-lite"/>
    </source>
</evidence>
<gene>
    <name evidence="2" type="ORF">PPGU16_45490</name>
</gene>
<protein>
    <submittedName>
        <fullName evidence="2">Uncharacterized protein</fullName>
    </submittedName>
</protein>
<name>A0A7I8BS53_9BURK</name>
<dbReference type="KEGG" id="plad:PPGU16_45490"/>
<dbReference type="Proteomes" id="UP000510888">
    <property type="component" value="Chromosome 2"/>
</dbReference>